<reference evidence="10 11" key="1">
    <citation type="submission" date="2024-08" db="EMBL/GenBank/DDBJ databases">
        <authorList>
            <person name="Cucini C."/>
            <person name="Frati F."/>
        </authorList>
    </citation>
    <scope>NUCLEOTIDE SEQUENCE [LARGE SCALE GENOMIC DNA]</scope>
</reference>
<feature type="domain" description="ABC transporter" evidence="9">
    <location>
        <begin position="63"/>
        <end position="293"/>
    </location>
</feature>
<dbReference type="PROSITE" id="PS00211">
    <property type="entry name" value="ABC_TRANSPORTER_1"/>
    <property type="match status" value="1"/>
</dbReference>
<evidence type="ECO:0000256" key="2">
    <source>
        <dbReference type="ARBA" id="ARBA00022692"/>
    </source>
</evidence>
<keyword evidence="5 8" id="KW-1133">Transmembrane helix</keyword>
<dbReference type="InterPro" id="IPR027417">
    <property type="entry name" value="P-loop_NTPase"/>
</dbReference>
<proteinExistence type="predicted"/>
<keyword evidence="6 8" id="KW-0472">Membrane</keyword>
<evidence type="ECO:0000259" key="9">
    <source>
        <dbReference type="PROSITE" id="PS50893"/>
    </source>
</evidence>
<dbReference type="InterPro" id="IPR017871">
    <property type="entry name" value="ABC_transporter-like_CS"/>
</dbReference>
<sequence>MVQVGINRDGYRVEMETFSSIEKLDEIESVDEVSTDRPIEFLNEAYDKSDDLNPDEEQPIITVRSANKSYKSIGSKDAPKVLNDFNMTVPKRAIYALLGSSGSGKTTALSCILGLRNLDEGEIKVFGTDPANVAGQNIGYMPQDLCLYEYLTVVETLQYFGQIYGMDPSTIDESIQFLVKLLNLEDVTNLASTLSGGQKRRASFAIALIHKPQLLILDEPTVGVDPVLRERIWSYLRSLTDTQNVTVIITTHYIEEARQSHMIGLMGNGKLLYENAPGTLLRQTGSRLLADAVLQVYQRFESEESTGFKSLEQGNNFKESESGRAVNSSQNHTSEQRTSAKMIFAKRDNPNLNGGPVSKTSCSGDGSVKTLLPTARRTIGSLLKRNFIQMTRNPYYLSFLLILPAIQVLAAVIAIGGHPRDTNLGIVNHELKLNESQLASKFLLSSCQDGFYSCRYLKLVPQNDARLHFFQSEEQAINAVKDSSIAAFIIFPGNFTTHMKDRIVFNNFAESETLEGSQIELRRDMTDTQVALRLTQVLMETLQKFTFNIVGSLDSDPRLGMLPIDFSGPIYGDPEISHQSFVAPGVIVAYATFFPMCITAMTLIGDINRGTMERTLVAGVSKSLILTGEFITQAIILTIQTGFMYLIIVTLSTIKMKGSYFLTVILAFENGILGITIGFALPLICKREIEALLLASGLLLPDVILGGLCWPIEFKPTWITYLTYALPHTFCGIAMGSIFNRGWGLTHPLVWPGFVWPCVWTLCFLMIHLKFNVLAK</sequence>
<dbReference type="InterPro" id="IPR003439">
    <property type="entry name" value="ABC_transporter-like_ATP-bd"/>
</dbReference>
<dbReference type="PROSITE" id="PS50893">
    <property type="entry name" value="ABC_TRANSPORTER_2"/>
    <property type="match status" value="1"/>
</dbReference>
<evidence type="ECO:0000256" key="7">
    <source>
        <dbReference type="SAM" id="MobiDB-lite"/>
    </source>
</evidence>
<accession>A0ABP1PLU7</accession>
<dbReference type="InterPro" id="IPR013525">
    <property type="entry name" value="ABC2_TM"/>
</dbReference>
<feature type="compositionally biased region" description="Polar residues" evidence="7">
    <location>
        <begin position="307"/>
        <end position="317"/>
    </location>
</feature>
<dbReference type="PANTHER" id="PTHR43038">
    <property type="entry name" value="ATP-BINDING CASSETTE, SUB-FAMILY H, MEMBER 1"/>
    <property type="match status" value="1"/>
</dbReference>
<evidence type="ECO:0000256" key="8">
    <source>
        <dbReference type="SAM" id="Phobius"/>
    </source>
</evidence>
<feature type="transmembrane region" description="Helical" evidence="8">
    <location>
        <begin position="395"/>
        <end position="415"/>
    </location>
</feature>
<evidence type="ECO:0000256" key="5">
    <source>
        <dbReference type="ARBA" id="ARBA00022989"/>
    </source>
</evidence>
<protein>
    <recommendedName>
        <fullName evidence="9">ABC transporter domain-containing protein</fullName>
    </recommendedName>
</protein>
<dbReference type="Pfam" id="PF12698">
    <property type="entry name" value="ABC2_membrane_3"/>
    <property type="match status" value="1"/>
</dbReference>
<dbReference type="Pfam" id="PF00005">
    <property type="entry name" value="ABC_tran"/>
    <property type="match status" value="1"/>
</dbReference>
<dbReference type="PANTHER" id="PTHR43038:SF3">
    <property type="entry name" value="ABC TRANSPORTER G FAMILY MEMBER 20 ISOFORM X1"/>
    <property type="match status" value="1"/>
</dbReference>
<feature type="compositionally biased region" description="Polar residues" evidence="7">
    <location>
        <begin position="325"/>
        <end position="338"/>
    </location>
</feature>
<keyword evidence="2 8" id="KW-0812">Transmembrane</keyword>
<comment type="caution">
    <text evidence="10">The sequence shown here is derived from an EMBL/GenBank/DDBJ whole genome shotgun (WGS) entry which is preliminary data.</text>
</comment>
<feature type="transmembrane region" description="Helical" evidence="8">
    <location>
        <begin position="581"/>
        <end position="604"/>
    </location>
</feature>
<feature type="transmembrane region" description="Helical" evidence="8">
    <location>
        <begin position="689"/>
        <end position="710"/>
    </location>
</feature>
<feature type="transmembrane region" description="Helical" evidence="8">
    <location>
        <begin position="722"/>
        <end position="743"/>
    </location>
</feature>
<evidence type="ECO:0000256" key="4">
    <source>
        <dbReference type="ARBA" id="ARBA00022840"/>
    </source>
</evidence>
<gene>
    <name evidence="10" type="ORF">ODALV1_LOCUS904</name>
</gene>
<feature type="transmembrane region" description="Helical" evidence="8">
    <location>
        <begin position="660"/>
        <end position="683"/>
    </location>
</feature>
<dbReference type="CDD" id="cd03230">
    <property type="entry name" value="ABC_DR_subfamily_A"/>
    <property type="match status" value="1"/>
</dbReference>
<dbReference type="Proteomes" id="UP001642540">
    <property type="component" value="Unassembled WGS sequence"/>
</dbReference>
<dbReference type="Gene3D" id="3.40.50.300">
    <property type="entry name" value="P-loop containing nucleotide triphosphate hydrolases"/>
    <property type="match status" value="1"/>
</dbReference>
<evidence type="ECO:0000256" key="1">
    <source>
        <dbReference type="ARBA" id="ARBA00004141"/>
    </source>
</evidence>
<name>A0ABP1PLU7_9HEXA</name>
<comment type="subcellular location">
    <subcellularLocation>
        <location evidence="1">Membrane</location>
        <topology evidence="1">Multi-pass membrane protein</topology>
    </subcellularLocation>
</comment>
<evidence type="ECO:0000256" key="3">
    <source>
        <dbReference type="ARBA" id="ARBA00022741"/>
    </source>
</evidence>
<evidence type="ECO:0000313" key="10">
    <source>
        <dbReference type="EMBL" id="CAL8069707.1"/>
    </source>
</evidence>
<feature type="region of interest" description="Disordered" evidence="7">
    <location>
        <begin position="307"/>
        <end position="338"/>
    </location>
</feature>
<feature type="transmembrane region" description="Helical" evidence="8">
    <location>
        <begin position="624"/>
        <end position="648"/>
    </location>
</feature>
<organism evidence="10 11">
    <name type="scientific">Orchesella dallaii</name>
    <dbReference type="NCBI Taxonomy" id="48710"/>
    <lineage>
        <taxon>Eukaryota</taxon>
        <taxon>Metazoa</taxon>
        <taxon>Ecdysozoa</taxon>
        <taxon>Arthropoda</taxon>
        <taxon>Hexapoda</taxon>
        <taxon>Collembola</taxon>
        <taxon>Entomobryomorpha</taxon>
        <taxon>Entomobryoidea</taxon>
        <taxon>Orchesellidae</taxon>
        <taxon>Orchesellinae</taxon>
        <taxon>Orchesella</taxon>
    </lineage>
</organism>
<feature type="transmembrane region" description="Helical" evidence="8">
    <location>
        <begin position="749"/>
        <end position="769"/>
    </location>
</feature>
<dbReference type="SMART" id="SM00382">
    <property type="entry name" value="AAA"/>
    <property type="match status" value="1"/>
</dbReference>
<dbReference type="InterPro" id="IPR003593">
    <property type="entry name" value="AAA+_ATPase"/>
</dbReference>
<keyword evidence="4" id="KW-0067">ATP-binding</keyword>
<evidence type="ECO:0000313" key="11">
    <source>
        <dbReference type="Proteomes" id="UP001642540"/>
    </source>
</evidence>
<dbReference type="EMBL" id="CAXLJM020000004">
    <property type="protein sequence ID" value="CAL8069707.1"/>
    <property type="molecule type" value="Genomic_DNA"/>
</dbReference>
<evidence type="ECO:0000256" key="6">
    <source>
        <dbReference type="ARBA" id="ARBA00023136"/>
    </source>
</evidence>
<dbReference type="SUPFAM" id="SSF52540">
    <property type="entry name" value="P-loop containing nucleoside triphosphate hydrolases"/>
    <property type="match status" value="1"/>
</dbReference>
<keyword evidence="11" id="KW-1185">Reference proteome</keyword>
<keyword evidence="3" id="KW-0547">Nucleotide-binding</keyword>